<organism evidence="1 2">
    <name type="scientific">Paraglomus brasilianum</name>
    <dbReference type="NCBI Taxonomy" id="144538"/>
    <lineage>
        <taxon>Eukaryota</taxon>
        <taxon>Fungi</taxon>
        <taxon>Fungi incertae sedis</taxon>
        <taxon>Mucoromycota</taxon>
        <taxon>Glomeromycotina</taxon>
        <taxon>Glomeromycetes</taxon>
        <taxon>Paraglomerales</taxon>
        <taxon>Paraglomeraceae</taxon>
        <taxon>Paraglomus</taxon>
    </lineage>
</organism>
<accession>A0A9N9CXK2</accession>
<protein>
    <submittedName>
        <fullName evidence="1">10303_t:CDS:1</fullName>
    </submittedName>
</protein>
<keyword evidence="2" id="KW-1185">Reference proteome</keyword>
<dbReference type="OrthoDB" id="5551751at2759"/>
<dbReference type="Proteomes" id="UP000789739">
    <property type="component" value="Unassembled WGS sequence"/>
</dbReference>
<gene>
    <name evidence="1" type="ORF">PBRASI_LOCUS8641</name>
</gene>
<dbReference type="EMBL" id="CAJVPI010001591">
    <property type="protein sequence ID" value="CAG8619836.1"/>
    <property type="molecule type" value="Genomic_DNA"/>
</dbReference>
<name>A0A9N9CXK2_9GLOM</name>
<comment type="caution">
    <text evidence="1">The sequence shown here is derived from an EMBL/GenBank/DDBJ whole genome shotgun (WGS) entry which is preliminary data.</text>
</comment>
<evidence type="ECO:0000313" key="1">
    <source>
        <dbReference type="EMBL" id="CAG8619836.1"/>
    </source>
</evidence>
<sequence length="175" mass="19461">MIGPDPIRALIGTVMVASKDAVGVMVALGFSQEARKVAGEAPCTILLCTQDNLVERIRAHRGPDHQAVSDRQLLLMTLVPDFSMHSPRLEDLLPMQKDLTTFKSLRGYGMHFSLPKMSLISSRSTKVTIFAPTNLAFLITNLQSKARKKTEIQPVDDAMRRLKISNKPDKDDVEF</sequence>
<dbReference type="AlphaFoldDB" id="A0A9N9CXK2"/>
<proteinExistence type="predicted"/>
<reference evidence="1" key="1">
    <citation type="submission" date="2021-06" db="EMBL/GenBank/DDBJ databases">
        <authorList>
            <person name="Kallberg Y."/>
            <person name="Tangrot J."/>
            <person name="Rosling A."/>
        </authorList>
    </citation>
    <scope>NUCLEOTIDE SEQUENCE</scope>
    <source>
        <strain evidence="1">BR232B</strain>
    </source>
</reference>
<evidence type="ECO:0000313" key="2">
    <source>
        <dbReference type="Proteomes" id="UP000789739"/>
    </source>
</evidence>